<evidence type="ECO:0000313" key="1">
    <source>
        <dbReference type="EMBL" id="CAG9334985.1"/>
    </source>
</evidence>
<keyword evidence="2" id="KW-1185">Reference proteome</keyword>
<proteinExistence type="predicted"/>
<comment type="caution">
    <text evidence="1">The sequence shown here is derived from an EMBL/GenBank/DDBJ whole genome shotgun (WGS) entry which is preliminary data.</text>
</comment>
<sequence length="225" mass="26341">MVKSRLFKKKTKESLEDYDNMSKFIDPTIDYTKEELCDISTPKKYDPSPAENFHLPPRHVYSSFIDFTAKKFSEHIEDPLNPNEIEEGCRLAREIVNEFASSAPEYTLTQNDLTKEIKQGLSINRALSCINNSKFRDDFIDFLGEYQMKHINDRGLKNGIKEPIKRSHKVKIIKYYEDHKTTKEICKELLGKYSARVIDEFIEFYLKNGNEAVNMEFTSSKQEKN</sequence>
<gene>
    <name evidence="1" type="ORF">BSTOLATCC_MIC62566</name>
</gene>
<name>A0AAU9KAB0_9CILI</name>
<evidence type="ECO:0000313" key="2">
    <source>
        <dbReference type="Proteomes" id="UP001162131"/>
    </source>
</evidence>
<accession>A0AAU9KAB0</accession>
<dbReference type="EMBL" id="CAJZBQ010000060">
    <property type="protein sequence ID" value="CAG9334985.1"/>
    <property type="molecule type" value="Genomic_DNA"/>
</dbReference>
<dbReference type="Proteomes" id="UP001162131">
    <property type="component" value="Unassembled WGS sequence"/>
</dbReference>
<protein>
    <submittedName>
        <fullName evidence="1">Uncharacterized protein</fullName>
    </submittedName>
</protein>
<reference evidence="1" key="1">
    <citation type="submission" date="2021-09" db="EMBL/GenBank/DDBJ databases">
        <authorList>
            <consortium name="AG Swart"/>
            <person name="Singh M."/>
            <person name="Singh A."/>
            <person name="Seah K."/>
            <person name="Emmerich C."/>
        </authorList>
    </citation>
    <scope>NUCLEOTIDE SEQUENCE</scope>
    <source>
        <strain evidence="1">ATCC30299</strain>
    </source>
</reference>
<organism evidence="1 2">
    <name type="scientific">Blepharisma stoltei</name>
    <dbReference type="NCBI Taxonomy" id="1481888"/>
    <lineage>
        <taxon>Eukaryota</taxon>
        <taxon>Sar</taxon>
        <taxon>Alveolata</taxon>
        <taxon>Ciliophora</taxon>
        <taxon>Postciliodesmatophora</taxon>
        <taxon>Heterotrichea</taxon>
        <taxon>Heterotrichida</taxon>
        <taxon>Blepharismidae</taxon>
        <taxon>Blepharisma</taxon>
    </lineage>
</organism>
<dbReference type="AlphaFoldDB" id="A0AAU9KAB0"/>